<protein>
    <recommendedName>
        <fullName evidence="4 9">Thiopurine S-methyltransferase</fullName>
        <ecNumber evidence="4 9">2.1.1.67</ecNumber>
    </recommendedName>
</protein>
<evidence type="ECO:0000256" key="8">
    <source>
        <dbReference type="ARBA" id="ARBA00022691"/>
    </source>
</evidence>
<dbReference type="FunFam" id="3.40.50.150:FF:000101">
    <property type="entry name" value="Thiopurine S-methyltransferase"/>
    <property type="match status" value="1"/>
</dbReference>
<evidence type="ECO:0000256" key="9">
    <source>
        <dbReference type="NCBIfam" id="TIGR03840"/>
    </source>
</evidence>
<evidence type="ECO:0000313" key="10">
    <source>
        <dbReference type="EMBL" id="MBO1316943.1"/>
    </source>
</evidence>
<keyword evidence="8" id="KW-0949">S-adenosyl-L-methionine</keyword>
<evidence type="ECO:0000313" key="11">
    <source>
        <dbReference type="Proteomes" id="UP000664417"/>
    </source>
</evidence>
<dbReference type="GO" id="GO:0005737">
    <property type="term" value="C:cytoplasm"/>
    <property type="evidence" value="ECO:0007669"/>
    <property type="project" value="UniProtKB-SubCell"/>
</dbReference>
<dbReference type="PANTHER" id="PTHR10259:SF11">
    <property type="entry name" value="THIOPURINE S-METHYLTRANSFERASE"/>
    <property type="match status" value="1"/>
</dbReference>
<evidence type="ECO:0000256" key="1">
    <source>
        <dbReference type="ARBA" id="ARBA00000903"/>
    </source>
</evidence>
<sequence length="210" mass="24126">MESQFWLSRWAENRIGFHQDDFNPFLVKYFQRLKLDPGNRIFVPLCGKTKDIAWLLQLGYRVVGAELAEAAVIQLFEELALRPETTTVGNLIRYHAEGLEVYVGDFFALDFETLGPVDGVYDRAALVALPFEMRRRYTDHLRNISGSAPQLLIAFEYDQNQLEGPPFAIPASEIAQHYRDHYEMVLLDQEPLDGGLKGKVDAVELIWHLR</sequence>
<dbReference type="PANTHER" id="PTHR10259">
    <property type="entry name" value="THIOPURINE S-METHYLTRANSFERASE"/>
    <property type="match status" value="1"/>
</dbReference>
<keyword evidence="7 10" id="KW-0808">Transferase</keyword>
<evidence type="ECO:0000256" key="5">
    <source>
        <dbReference type="ARBA" id="ARBA00022490"/>
    </source>
</evidence>
<comment type="caution">
    <text evidence="10">The sequence shown here is derived from an EMBL/GenBank/DDBJ whole genome shotgun (WGS) entry which is preliminary data.</text>
</comment>
<proteinExistence type="inferred from homology"/>
<organism evidence="10 11">
    <name type="scientific">Acanthopleuribacter pedis</name>
    <dbReference type="NCBI Taxonomy" id="442870"/>
    <lineage>
        <taxon>Bacteria</taxon>
        <taxon>Pseudomonadati</taxon>
        <taxon>Acidobacteriota</taxon>
        <taxon>Holophagae</taxon>
        <taxon>Acanthopleuribacterales</taxon>
        <taxon>Acanthopleuribacteraceae</taxon>
        <taxon>Acanthopleuribacter</taxon>
    </lineage>
</organism>
<dbReference type="PIRSF" id="PIRSF023956">
    <property type="entry name" value="Thiopurine_S-methyltransferase"/>
    <property type="match status" value="1"/>
</dbReference>
<dbReference type="NCBIfam" id="TIGR03840">
    <property type="entry name" value="TMPT_Se_Te"/>
    <property type="match status" value="1"/>
</dbReference>
<dbReference type="AlphaFoldDB" id="A0A8J7QD95"/>
<dbReference type="SUPFAM" id="SSF53335">
    <property type="entry name" value="S-adenosyl-L-methionine-dependent methyltransferases"/>
    <property type="match status" value="1"/>
</dbReference>
<keyword evidence="6 10" id="KW-0489">Methyltransferase</keyword>
<dbReference type="InterPro" id="IPR008854">
    <property type="entry name" value="TPMT"/>
</dbReference>
<reference evidence="10" key="1">
    <citation type="submission" date="2021-03" db="EMBL/GenBank/DDBJ databases">
        <authorList>
            <person name="Wang G."/>
        </authorList>
    </citation>
    <scope>NUCLEOTIDE SEQUENCE</scope>
    <source>
        <strain evidence="10">KCTC 12899</strain>
    </source>
</reference>
<gene>
    <name evidence="10" type="primary">tmpT</name>
    <name evidence="10" type="ORF">J3U88_00625</name>
</gene>
<dbReference type="Proteomes" id="UP000664417">
    <property type="component" value="Unassembled WGS sequence"/>
</dbReference>
<dbReference type="PROSITE" id="PS51585">
    <property type="entry name" value="SAM_MT_TPMT"/>
    <property type="match status" value="1"/>
</dbReference>
<evidence type="ECO:0000256" key="7">
    <source>
        <dbReference type="ARBA" id="ARBA00022679"/>
    </source>
</evidence>
<evidence type="ECO:0000256" key="4">
    <source>
        <dbReference type="ARBA" id="ARBA00011905"/>
    </source>
</evidence>
<dbReference type="EMBL" id="JAFREP010000001">
    <property type="protein sequence ID" value="MBO1316943.1"/>
    <property type="molecule type" value="Genomic_DNA"/>
</dbReference>
<dbReference type="NCBIfam" id="NF009732">
    <property type="entry name" value="PRK13255.1"/>
    <property type="match status" value="1"/>
</dbReference>
<dbReference type="EC" id="2.1.1.67" evidence="4 9"/>
<dbReference type="InterPro" id="IPR022474">
    <property type="entry name" value="Thiopur_S-MeTfrase_Se/Te_detox"/>
</dbReference>
<dbReference type="GO" id="GO:0032259">
    <property type="term" value="P:methylation"/>
    <property type="evidence" value="ECO:0007669"/>
    <property type="project" value="UniProtKB-KW"/>
</dbReference>
<name>A0A8J7QD95_9BACT</name>
<comment type="catalytic activity">
    <reaction evidence="1">
        <text>S-adenosyl-L-methionine + a thiopurine = S-adenosyl-L-homocysteine + a thiopurine S-methylether.</text>
        <dbReference type="EC" id="2.1.1.67"/>
    </reaction>
</comment>
<keyword evidence="11" id="KW-1185">Reference proteome</keyword>
<comment type="similarity">
    <text evidence="3">Belongs to the class I-like SAM-binding methyltransferase superfamily. TPMT family.</text>
</comment>
<keyword evidence="5" id="KW-0963">Cytoplasm</keyword>
<evidence type="ECO:0000256" key="3">
    <source>
        <dbReference type="ARBA" id="ARBA00008145"/>
    </source>
</evidence>
<dbReference type="GO" id="GO:0008119">
    <property type="term" value="F:thiopurine S-methyltransferase activity"/>
    <property type="evidence" value="ECO:0007669"/>
    <property type="project" value="UniProtKB-UniRule"/>
</dbReference>
<dbReference type="Gene3D" id="3.40.50.150">
    <property type="entry name" value="Vaccinia Virus protein VP39"/>
    <property type="match status" value="1"/>
</dbReference>
<evidence type="ECO:0000256" key="2">
    <source>
        <dbReference type="ARBA" id="ARBA00004496"/>
    </source>
</evidence>
<accession>A0A8J7QD95</accession>
<evidence type="ECO:0000256" key="6">
    <source>
        <dbReference type="ARBA" id="ARBA00022603"/>
    </source>
</evidence>
<dbReference type="GO" id="GO:0010038">
    <property type="term" value="P:response to metal ion"/>
    <property type="evidence" value="ECO:0007669"/>
    <property type="project" value="InterPro"/>
</dbReference>
<dbReference type="RefSeq" id="WP_207856179.1">
    <property type="nucleotide sequence ID" value="NZ_JAFREP010000001.1"/>
</dbReference>
<comment type="subcellular location">
    <subcellularLocation>
        <location evidence="2">Cytoplasm</location>
    </subcellularLocation>
</comment>
<dbReference type="InterPro" id="IPR025835">
    <property type="entry name" value="Thiopurine_S-MeTrfase"/>
</dbReference>
<dbReference type="InterPro" id="IPR029063">
    <property type="entry name" value="SAM-dependent_MTases_sf"/>
</dbReference>
<dbReference type="HAMAP" id="MF_00812">
    <property type="entry name" value="Thiopur_methtran"/>
    <property type="match status" value="1"/>
</dbReference>
<dbReference type="Pfam" id="PF05724">
    <property type="entry name" value="TPMT"/>
    <property type="match status" value="1"/>
</dbReference>